<dbReference type="OrthoDB" id="430522at2759"/>
<comment type="cofactor">
    <cofactor evidence="1">
        <name>L-ascorbate</name>
        <dbReference type="ChEBI" id="CHEBI:38290"/>
    </cofactor>
</comment>
<comment type="catalytic activity">
    <reaction evidence="8">
        <text>[ribosomal protein uS12]-L-proline + 2-oxoglutarate + O2 = [ribosomal protein uS12]-(3S)-3-hydroxy-L-proline + succinate + CO2</text>
        <dbReference type="Rhea" id="RHEA:54156"/>
        <dbReference type="Rhea" id="RHEA-COMP:13816"/>
        <dbReference type="Rhea" id="RHEA-COMP:13818"/>
        <dbReference type="ChEBI" id="CHEBI:15379"/>
        <dbReference type="ChEBI" id="CHEBI:16526"/>
        <dbReference type="ChEBI" id="CHEBI:16810"/>
        <dbReference type="ChEBI" id="CHEBI:30031"/>
        <dbReference type="ChEBI" id="CHEBI:50342"/>
        <dbReference type="ChEBI" id="CHEBI:85428"/>
    </reaction>
</comment>
<keyword evidence="5" id="KW-0223">Dioxygenase</keyword>
<dbReference type="InterPro" id="IPR043044">
    <property type="entry name" value="TPA1/Ofd1_C"/>
</dbReference>
<dbReference type="GO" id="GO:0005506">
    <property type="term" value="F:iron ion binding"/>
    <property type="evidence" value="ECO:0007669"/>
    <property type="project" value="InterPro"/>
</dbReference>
<keyword evidence="4" id="KW-0847">Vitamin C</keyword>
<keyword evidence="6" id="KW-0560">Oxidoreductase</keyword>
<evidence type="ECO:0000313" key="12">
    <source>
        <dbReference type="Proteomes" id="UP000751190"/>
    </source>
</evidence>
<keyword evidence="7" id="KW-0408">Iron</keyword>
<comment type="caution">
    <text evidence="11">The sequence shown here is derived from an EMBL/GenBank/DDBJ whole genome shotgun (WGS) entry which is preliminary data.</text>
</comment>
<evidence type="ECO:0000256" key="8">
    <source>
        <dbReference type="ARBA" id="ARBA00047444"/>
    </source>
</evidence>
<feature type="compositionally biased region" description="Acidic residues" evidence="9">
    <location>
        <begin position="647"/>
        <end position="678"/>
    </location>
</feature>
<feature type="compositionally biased region" description="Basic and acidic residues" evidence="9">
    <location>
        <begin position="501"/>
        <end position="514"/>
    </location>
</feature>
<dbReference type="InterPro" id="IPR006620">
    <property type="entry name" value="Pro_4_hyd_alph"/>
</dbReference>
<feature type="compositionally biased region" description="Low complexity" evidence="9">
    <location>
        <begin position="567"/>
        <end position="581"/>
    </location>
</feature>
<organism evidence="11 12">
    <name type="scientific">Diacronema lutheri</name>
    <name type="common">Unicellular marine alga</name>
    <name type="synonym">Monochrysis lutheri</name>
    <dbReference type="NCBI Taxonomy" id="2081491"/>
    <lineage>
        <taxon>Eukaryota</taxon>
        <taxon>Haptista</taxon>
        <taxon>Haptophyta</taxon>
        <taxon>Pavlovophyceae</taxon>
        <taxon>Pavlovales</taxon>
        <taxon>Pavlovaceae</taxon>
        <taxon>Diacronema</taxon>
    </lineage>
</organism>
<dbReference type="InterPro" id="IPR005123">
    <property type="entry name" value="Oxoglu/Fe-dep_dioxygenase_dom"/>
</dbReference>
<dbReference type="OMA" id="GWYHIPQ"/>
<reference evidence="11" key="1">
    <citation type="submission" date="2021-05" db="EMBL/GenBank/DDBJ databases">
        <title>The genome of the haptophyte Pavlova lutheri (Diacronema luteri, Pavlovales) - a model for lipid biosynthesis in eukaryotic algae.</title>
        <authorList>
            <person name="Hulatt C.J."/>
            <person name="Posewitz M.C."/>
        </authorList>
    </citation>
    <scope>NUCLEOTIDE SEQUENCE</scope>
    <source>
        <strain evidence="11">NIVA-4/92</strain>
    </source>
</reference>
<evidence type="ECO:0000256" key="5">
    <source>
        <dbReference type="ARBA" id="ARBA00022964"/>
    </source>
</evidence>
<dbReference type="InterPro" id="IPR019601">
    <property type="entry name" value="Oxoglutarate/Fe-dep_Oase_C"/>
</dbReference>
<keyword evidence="12" id="KW-1185">Reference proteome</keyword>
<dbReference type="PANTHER" id="PTHR12117:SF0">
    <property type="entry name" value="PROLYL 3-HYDROXYLASE OGFOD1"/>
    <property type="match status" value="1"/>
</dbReference>
<evidence type="ECO:0000256" key="9">
    <source>
        <dbReference type="SAM" id="MobiDB-lite"/>
    </source>
</evidence>
<dbReference type="GO" id="GO:0031543">
    <property type="term" value="F:peptidyl-proline dioxygenase activity"/>
    <property type="evidence" value="ECO:0007669"/>
    <property type="project" value="UniProtKB-ARBA"/>
</dbReference>
<gene>
    <name evidence="11" type="ORF">KFE25_008770</name>
</gene>
<dbReference type="Proteomes" id="UP000751190">
    <property type="component" value="Unassembled WGS sequence"/>
</dbReference>
<dbReference type="Gene3D" id="3.60.130.20">
    <property type="entry name" value="Oxoglutarate/iron-dependent oxygenase, C-terminal degradation domain"/>
    <property type="match status" value="1"/>
</dbReference>
<dbReference type="Gene3D" id="2.60.120.620">
    <property type="entry name" value="q2cbj1_9rhob like domain"/>
    <property type="match status" value="1"/>
</dbReference>
<feature type="domain" description="Fe2OG dioxygenase" evidence="10">
    <location>
        <begin position="136"/>
        <end position="247"/>
    </location>
</feature>
<dbReference type="InterPro" id="IPR051842">
    <property type="entry name" value="uS12_prolyl_hydroxylase"/>
</dbReference>
<name>A0A8J6CF56_DIALT</name>
<proteinExistence type="inferred from homology"/>
<evidence type="ECO:0000256" key="7">
    <source>
        <dbReference type="ARBA" id="ARBA00023004"/>
    </source>
</evidence>
<feature type="region of interest" description="Disordered" evidence="9">
    <location>
        <begin position="501"/>
        <end position="527"/>
    </location>
</feature>
<dbReference type="Pfam" id="PF13661">
    <property type="entry name" value="2OG-FeII_Oxy_4"/>
    <property type="match status" value="1"/>
</dbReference>
<sequence length="678" mass="73233">MNAKRRARAEGDAATGTAGASAIIRTPLLTDKAALGRARGEYARSTPYTHSSIRGLCDEAHLAAAKEEIVRNLRATFKETDLFKVLQVPLDLACLEQSAPAVAAKMPALLALRDALYSREFREMLRGLTGCGPLSEKTDCSVNIYAPGHHLLCHDDVIGTRRLSYIVYLTEPGRDWRLDEGGALELYGTLPPDASGVAHPHTTPMRYVLPHWNSMALFEVQPGRSFHSVGEVLGECPRMSISGWFHRPHDEPMPPGAASLAQLRGVAAGADATAPAEPFEPLLLYAADAAEGVRPTGASLAQLLTGPERRLLERWLNPTYLEPKALAKIQAQFATHSCMQLRGFLRDDVAGRIAELTRAADASDAIGTAPPDELFARLCGKHDLGVRDGWHVVGPPHMQRFLRYDHPPHAGRTSGARASEPLAGESDVGNALAQLRATLVTSPAFQKYLLALTQLRTVGARSAIRRFRPGLDYTVAHAGAMPPRDCPFLDATFCFVHEGQPHEEQQAGRARRADGAAPRKKRRAQLSVERAAWQSGEVGGFEAYLGAEEDNDPEVTAVYRTSRAPERGSSAPEAAAGASAGEDARGETEEGAELLNVEASTNTLNLVLRDSGTLRFVKYVSARAPGSRWDVAVEYRLHPADVPSGESDGEGDNEGEEEEGEDGDDGDEDEDDEESDES</sequence>
<evidence type="ECO:0000256" key="3">
    <source>
        <dbReference type="ARBA" id="ARBA00022723"/>
    </source>
</evidence>
<feature type="region of interest" description="Disordered" evidence="9">
    <location>
        <begin position="638"/>
        <end position="678"/>
    </location>
</feature>
<evidence type="ECO:0000256" key="4">
    <source>
        <dbReference type="ARBA" id="ARBA00022896"/>
    </source>
</evidence>
<evidence type="ECO:0000259" key="10">
    <source>
        <dbReference type="PROSITE" id="PS51471"/>
    </source>
</evidence>
<dbReference type="Pfam" id="PF10637">
    <property type="entry name" value="Ofd1_CTDD"/>
    <property type="match status" value="1"/>
</dbReference>
<accession>A0A8J6CF56</accession>
<evidence type="ECO:0000313" key="11">
    <source>
        <dbReference type="EMBL" id="KAG8470349.1"/>
    </source>
</evidence>
<evidence type="ECO:0000256" key="1">
    <source>
        <dbReference type="ARBA" id="ARBA00001961"/>
    </source>
</evidence>
<dbReference type="EMBL" id="JAGTXO010000001">
    <property type="protein sequence ID" value="KAG8470349.1"/>
    <property type="molecule type" value="Genomic_DNA"/>
</dbReference>
<protein>
    <recommendedName>
        <fullName evidence="10">Fe2OG dioxygenase domain-containing protein</fullName>
    </recommendedName>
</protein>
<comment type="similarity">
    <text evidence="2">Belongs to the TPA1 family.</text>
</comment>
<dbReference type="PANTHER" id="PTHR12117">
    <property type="entry name" value="HISTONE ACETYLTRANSFERASE COMPLEX"/>
    <property type="match status" value="1"/>
</dbReference>
<dbReference type="SMART" id="SM00702">
    <property type="entry name" value="P4Hc"/>
    <property type="match status" value="1"/>
</dbReference>
<evidence type="ECO:0000256" key="2">
    <source>
        <dbReference type="ARBA" id="ARBA00007443"/>
    </source>
</evidence>
<dbReference type="AlphaFoldDB" id="A0A8J6CF56"/>
<feature type="region of interest" description="Disordered" evidence="9">
    <location>
        <begin position="561"/>
        <end position="590"/>
    </location>
</feature>
<dbReference type="InterPro" id="IPR039558">
    <property type="entry name" value="TPA1/OFD1_N"/>
</dbReference>
<dbReference type="GO" id="GO:0031418">
    <property type="term" value="F:L-ascorbic acid binding"/>
    <property type="evidence" value="ECO:0007669"/>
    <property type="project" value="UniProtKB-KW"/>
</dbReference>
<dbReference type="PROSITE" id="PS51471">
    <property type="entry name" value="FE2OG_OXY"/>
    <property type="match status" value="1"/>
</dbReference>
<keyword evidence="3" id="KW-0479">Metal-binding</keyword>
<evidence type="ECO:0000256" key="6">
    <source>
        <dbReference type="ARBA" id="ARBA00023002"/>
    </source>
</evidence>